<evidence type="ECO:0000256" key="11">
    <source>
        <dbReference type="ARBA" id="ARBA00023211"/>
    </source>
</evidence>
<feature type="domain" description="RNase H type-2" evidence="14">
    <location>
        <begin position="1"/>
        <end position="191"/>
    </location>
</feature>
<sequence length="191" mass="21509">MKICGLDEAGRGPLAGPLVAAAVALNPKIKISNLKDSKKLNKLQRERAYKEIINSGAEVAVEIISARQINNQGIGWANKEIFRRLIKKIEAKKYIVDGNLKLGRIKNSRVKCVIGADRTRKCVMAASIVAKVTRDRLMLQLHKEHPQYGWKINMGYGTSHHVEAIREHGMVKYHRSVFVTTVLRKTIDRFA</sequence>
<organism evidence="15 16">
    <name type="scientific">Candidatus Amesbacteria bacterium GW2011_GWA2_47_11</name>
    <dbReference type="NCBI Taxonomy" id="1618357"/>
    <lineage>
        <taxon>Bacteria</taxon>
        <taxon>Candidatus Amesiibacteriota</taxon>
    </lineage>
</organism>
<dbReference type="PROSITE" id="PS51975">
    <property type="entry name" value="RNASE_H_2"/>
    <property type="match status" value="1"/>
</dbReference>
<evidence type="ECO:0000256" key="5">
    <source>
        <dbReference type="ARBA" id="ARBA00007383"/>
    </source>
</evidence>
<evidence type="ECO:0000256" key="13">
    <source>
        <dbReference type="RuleBase" id="RU003515"/>
    </source>
</evidence>
<keyword evidence="11" id="KW-0464">Manganese</keyword>
<evidence type="ECO:0000256" key="9">
    <source>
        <dbReference type="ARBA" id="ARBA00022759"/>
    </source>
</evidence>
<dbReference type="GO" id="GO:0046872">
    <property type="term" value="F:metal ion binding"/>
    <property type="evidence" value="ECO:0007669"/>
    <property type="project" value="UniProtKB-KW"/>
</dbReference>
<dbReference type="GO" id="GO:0043137">
    <property type="term" value="P:DNA replication, removal of RNA primer"/>
    <property type="evidence" value="ECO:0007669"/>
    <property type="project" value="TreeGrafter"/>
</dbReference>
<comment type="catalytic activity">
    <reaction evidence="1 12 13">
        <text>Endonucleolytic cleavage to 5'-phosphomonoester.</text>
        <dbReference type="EC" id="3.1.26.4"/>
    </reaction>
</comment>
<evidence type="ECO:0000313" key="16">
    <source>
        <dbReference type="Proteomes" id="UP000034607"/>
    </source>
</evidence>
<keyword evidence="8 12" id="KW-0479">Metal-binding</keyword>
<feature type="binding site" evidence="12">
    <location>
        <position position="8"/>
    </location>
    <ligand>
        <name>a divalent metal cation</name>
        <dbReference type="ChEBI" id="CHEBI:60240"/>
    </ligand>
</feature>
<dbReference type="GO" id="GO:0006298">
    <property type="term" value="P:mismatch repair"/>
    <property type="evidence" value="ECO:0007669"/>
    <property type="project" value="TreeGrafter"/>
</dbReference>
<dbReference type="InterPro" id="IPR024567">
    <property type="entry name" value="RNase_HII/HIII_dom"/>
</dbReference>
<dbReference type="PATRIC" id="fig|1618357.3.peg.131"/>
<name>A0A0G1RHT3_9BACT</name>
<reference evidence="15 16" key="1">
    <citation type="journal article" date="2015" name="Nature">
        <title>rRNA introns, odd ribosomes, and small enigmatic genomes across a large radiation of phyla.</title>
        <authorList>
            <person name="Brown C.T."/>
            <person name="Hug L.A."/>
            <person name="Thomas B.C."/>
            <person name="Sharon I."/>
            <person name="Castelle C.J."/>
            <person name="Singh A."/>
            <person name="Wilkins M.J."/>
            <person name="Williams K.H."/>
            <person name="Banfield J.F."/>
        </authorList>
    </citation>
    <scope>NUCLEOTIDE SEQUENCE [LARGE SCALE GENOMIC DNA]</scope>
</reference>
<dbReference type="CDD" id="cd07182">
    <property type="entry name" value="RNase_HII_bacteria_HII_like"/>
    <property type="match status" value="1"/>
</dbReference>
<keyword evidence="7 12" id="KW-0540">Nuclease</keyword>
<dbReference type="NCBIfam" id="NF000595">
    <property type="entry name" value="PRK00015.1-3"/>
    <property type="match status" value="1"/>
</dbReference>
<evidence type="ECO:0000256" key="12">
    <source>
        <dbReference type="PROSITE-ProRule" id="PRU01319"/>
    </source>
</evidence>
<dbReference type="EC" id="3.1.26.4" evidence="13"/>
<dbReference type="SUPFAM" id="SSF53098">
    <property type="entry name" value="Ribonuclease H-like"/>
    <property type="match status" value="1"/>
</dbReference>
<dbReference type="GO" id="GO:0005737">
    <property type="term" value="C:cytoplasm"/>
    <property type="evidence" value="ECO:0007669"/>
    <property type="project" value="UniProtKB-SubCell"/>
</dbReference>
<dbReference type="InterPro" id="IPR022898">
    <property type="entry name" value="RNase_HII"/>
</dbReference>
<evidence type="ECO:0000313" key="15">
    <source>
        <dbReference type="EMBL" id="KKU56864.1"/>
    </source>
</evidence>
<evidence type="ECO:0000256" key="2">
    <source>
        <dbReference type="ARBA" id="ARBA00001946"/>
    </source>
</evidence>
<evidence type="ECO:0000256" key="3">
    <source>
        <dbReference type="ARBA" id="ARBA00004065"/>
    </source>
</evidence>
<comment type="similarity">
    <text evidence="5 13">Belongs to the RNase HII family.</text>
</comment>
<dbReference type="InterPro" id="IPR012337">
    <property type="entry name" value="RNaseH-like_sf"/>
</dbReference>
<comment type="function">
    <text evidence="3 13">Endonuclease that specifically degrades the RNA of RNA-DNA hybrids.</text>
</comment>
<evidence type="ECO:0000259" key="14">
    <source>
        <dbReference type="PROSITE" id="PS51975"/>
    </source>
</evidence>
<dbReference type="GO" id="GO:0003723">
    <property type="term" value="F:RNA binding"/>
    <property type="evidence" value="ECO:0007669"/>
    <property type="project" value="UniProtKB-UniRule"/>
</dbReference>
<evidence type="ECO:0000256" key="10">
    <source>
        <dbReference type="ARBA" id="ARBA00022801"/>
    </source>
</evidence>
<comment type="cofactor">
    <cofactor evidence="2">
        <name>Mg(2+)</name>
        <dbReference type="ChEBI" id="CHEBI:18420"/>
    </cofactor>
</comment>
<dbReference type="GO" id="GO:0004523">
    <property type="term" value="F:RNA-DNA hybrid ribonuclease activity"/>
    <property type="evidence" value="ECO:0007669"/>
    <property type="project" value="UniProtKB-UniRule"/>
</dbReference>
<gene>
    <name evidence="15" type="ORF">UX78_C0002G0044</name>
</gene>
<feature type="binding site" evidence="12">
    <location>
        <position position="97"/>
    </location>
    <ligand>
        <name>a divalent metal cation</name>
        <dbReference type="ChEBI" id="CHEBI:60240"/>
    </ligand>
</feature>
<dbReference type="AlphaFoldDB" id="A0A0G1RHT3"/>
<dbReference type="InterPro" id="IPR001352">
    <property type="entry name" value="RNase_HII/HIII"/>
</dbReference>
<comment type="caution">
    <text evidence="15">The sequence shown here is derived from an EMBL/GenBank/DDBJ whole genome shotgun (WGS) entry which is preliminary data.</text>
</comment>
<protein>
    <recommendedName>
        <fullName evidence="13">Ribonuclease</fullName>
        <ecNumber evidence="13">3.1.26.4</ecNumber>
    </recommendedName>
</protein>
<evidence type="ECO:0000256" key="4">
    <source>
        <dbReference type="ARBA" id="ARBA00004496"/>
    </source>
</evidence>
<proteinExistence type="inferred from homology"/>
<comment type="subcellular location">
    <subcellularLocation>
        <location evidence="4">Cytoplasm</location>
    </subcellularLocation>
</comment>
<dbReference type="EMBL" id="LCNM01000002">
    <property type="protein sequence ID" value="KKU56864.1"/>
    <property type="molecule type" value="Genomic_DNA"/>
</dbReference>
<evidence type="ECO:0000256" key="8">
    <source>
        <dbReference type="ARBA" id="ARBA00022723"/>
    </source>
</evidence>
<comment type="cofactor">
    <cofactor evidence="12">
        <name>Mn(2+)</name>
        <dbReference type="ChEBI" id="CHEBI:29035"/>
    </cofactor>
    <cofactor evidence="12">
        <name>Mg(2+)</name>
        <dbReference type="ChEBI" id="CHEBI:18420"/>
    </cofactor>
    <text evidence="12">Manganese or magnesium. Binds 1 divalent metal ion per monomer in the absence of substrate. May bind a second metal ion after substrate binding.</text>
</comment>
<evidence type="ECO:0000256" key="6">
    <source>
        <dbReference type="ARBA" id="ARBA00022490"/>
    </source>
</evidence>
<dbReference type="GO" id="GO:0032299">
    <property type="term" value="C:ribonuclease H2 complex"/>
    <property type="evidence" value="ECO:0007669"/>
    <property type="project" value="TreeGrafter"/>
</dbReference>
<feature type="binding site" evidence="12">
    <location>
        <position position="7"/>
    </location>
    <ligand>
        <name>a divalent metal cation</name>
        <dbReference type="ChEBI" id="CHEBI:60240"/>
    </ligand>
</feature>
<evidence type="ECO:0000256" key="1">
    <source>
        <dbReference type="ARBA" id="ARBA00000077"/>
    </source>
</evidence>
<dbReference type="Pfam" id="PF01351">
    <property type="entry name" value="RNase_HII"/>
    <property type="match status" value="1"/>
</dbReference>
<evidence type="ECO:0000256" key="7">
    <source>
        <dbReference type="ARBA" id="ARBA00022722"/>
    </source>
</evidence>
<dbReference type="InterPro" id="IPR036397">
    <property type="entry name" value="RNaseH_sf"/>
</dbReference>
<dbReference type="Gene3D" id="3.30.420.10">
    <property type="entry name" value="Ribonuclease H-like superfamily/Ribonuclease H"/>
    <property type="match status" value="1"/>
</dbReference>
<dbReference type="PANTHER" id="PTHR10954">
    <property type="entry name" value="RIBONUCLEASE H2 SUBUNIT A"/>
    <property type="match status" value="1"/>
</dbReference>
<keyword evidence="10 12" id="KW-0378">Hydrolase</keyword>
<accession>A0A0G1RHT3</accession>
<keyword evidence="6" id="KW-0963">Cytoplasm</keyword>
<dbReference type="PANTHER" id="PTHR10954:SF18">
    <property type="entry name" value="RIBONUCLEASE HII"/>
    <property type="match status" value="1"/>
</dbReference>
<keyword evidence="9 12" id="KW-0255">Endonuclease</keyword>
<dbReference type="Proteomes" id="UP000034607">
    <property type="component" value="Unassembled WGS sequence"/>
</dbReference>